<keyword evidence="4" id="KW-1185">Reference proteome</keyword>
<feature type="transmembrane region" description="Helical" evidence="2">
    <location>
        <begin position="1141"/>
        <end position="1165"/>
    </location>
</feature>
<name>A0A836KJY6_9TRYP</name>
<feature type="compositionally biased region" description="Basic residues" evidence="1">
    <location>
        <begin position="1190"/>
        <end position="1209"/>
    </location>
</feature>
<dbReference type="EMBL" id="JAFHLR010000027">
    <property type="protein sequence ID" value="KAG5475687.1"/>
    <property type="molecule type" value="Genomic_DNA"/>
</dbReference>
<keyword evidence="2" id="KW-0472">Membrane</keyword>
<feature type="transmembrane region" description="Helical" evidence="2">
    <location>
        <begin position="828"/>
        <end position="854"/>
    </location>
</feature>
<feature type="region of interest" description="Disordered" evidence="1">
    <location>
        <begin position="419"/>
        <end position="441"/>
    </location>
</feature>
<feature type="transmembrane region" description="Helical" evidence="2">
    <location>
        <begin position="674"/>
        <end position="696"/>
    </location>
</feature>
<comment type="caution">
    <text evidence="3">The sequence shown here is derived from an EMBL/GenBank/DDBJ whole genome shotgun (WGS) entry which is preliminary data.</text>
</comment>
<reference evidence="4" key="2">
    <citation type="journal article" date="2021" name="Sci. Data">
        <title>Chromosome-scale genome sequencing, assembly and annotation of six genomes from subfamily Leishmaniinae.</title>
        <authorList>
            <person name="Almutairi H."/>
            <person name="Urbaniak M.D."/>
            <person name="Bates M.D."/>
            <person name="Jariyapan N."/>
            <person name="Kwakye-Nuako G."/>
            <person name="Thomaz Soccol V."/>
            <person name="Al-Salem W.S."/>
            <person name="Dillon R.J."/>
            <person name="Bates P.A."/>
            <person name="Gatherer D."/>
        </authorList>
    </citation>
    <scope>NUCLEOTIDE SEQUENCE [LARGE SCALE GENOMIC DNA]</scope>
</reference>
<feature type="transmembrane region" description="Helical" evidence="2">
    <location>
        <begin position="912"/>
        <end position="930"/>
    </location>
</feature>
<keyword evidence="2" id="KW-0812">Transmembrane</keyword>
<dbReference type="GeneID" id="92360192"/>
<feature type="transmembrane region" description="Helical" evidence="2">
    <location>
        <begin position="880"/>
        <end position="903"/>
    </location>
</feature>
<dbReference type="RefSeq" id="XP_067062195.1">
    <property type="nucleotide sequence ID" value="XM_067206258.1"/>
</dbReference>
<protein>
    <submittedName>
        <fullName evidence="3">Uncharacterized protein</fullName>
    </submittedName>
</protein>
<feature type="compositionally biased region" description="Basic and acidic residues" evidence="1">
    <location>
        <begin position="428"/>
        <end position="441"/>
    </location>
</feature>
<evidence type="ECO:0000313" key="3">
    <source>
        <dbReference type="EMBL" id="KAG5475687.1"/>
    </source>
</evidence>
<dbReference type="Proteomes" id="UP000674143">
    <property type="component" value="Unassembled WGS sequence"/>
</dbReference>
<dbReference type="AlphaFoldDB" id="A0A836KJY6"/>
<feature type="transmembrane region" description="Helical" evidence="2">
    <location>
        <begin position="753"/>
        <end position="774"/>
    </location>
</feature>
<feature type="region of interest" description="Disordered" evidence="1">
    <location>
        <begin position="1011"/>
        <end position="1031"/>
    </location>
</feature>
<feature type="transmembrane region" description="Helical" evidence="2">
    <location>
        <begin position="936"/>
        <end position="961"/>
    </location>
</feature>
<gene>
    <name evidence="3" type="ORF">LSCM4_04271</name>
</gene>
<evidence type="ECO:0000256" key="2">
    <source>
        <dbReference type="SAM" id="Phobius"/>
    </source>
</evidence>
<proteinExistence type="predicted"/>
<organism evidence="3 4">
    <name type="scientific">Leishmania orientalis</name>
    <dbReference type="NCBI Taxonomy" id="2249476"/>
    <lineage>
        <taxon>Eukaryota</taxon>
        <taxon>Discoba</taxon>
        <taxon>Euglenozoa</taxon>
        <taxon>Kinetoplastea</taxon>
        <taxon>Metakinetoplastina</taxon>
        <taxon>Trypanosomatida</taxon>
        <taxon>Trypanosomatidae</taxon>
        <taxon>Leishmaniinae</taxon>
        <taxon>Leishmania</taxon>
    </lineage>
</organism>
<evidence type="ECO:0000256" key="1">
    <source>
        <dbReference type="SAM" id="MobiDB-lite"/>
    </source>
</evidence>
<keyword evidence="2" id="KW-1133">Transmembrane helix</keyword>
<accession>A0A836KJY6</accession>
<dbReference type="KEGG" id="loi:92360192"/>
<feature type="region of interest" description="Disordered" evidence="1">
    <location>
        <begin position="608"/>
        <end position="628"/>
    </location>
</feature>
<evidence type="ECO:0000313" key="4">
    <source>
        <dbReference type="Proteomes" id="UP000674143"/>
    </source>
</evidence>
<sequence length="1274" mass="137260">MSDSDDGDDATAAAVQHRLRSAKSGEVSAVASFAAAAAAGESRLPASSTDGAAAAANGSLSTAALALPLELLAHRALAMQYFTAPERTLPGEGVFGRSPDLDSDKEDLLYRRGSRSLSGCSSGDNNEECERDMRQAASWAAPNAVCRHSLAPTATGVAASAAPAVCIDSDAAAHVPLASTPPLTKLAGASLASPHLPSVNAIATAGPTAPWAGLSAATTSLLASPPPHGLVTAAQVVWQADDIVAAHNHSCGDAAPPPPPLRFPTAATNGTFLLASDAQCIVFSAAAAAERMSTPPPASLYGVSYTQAHTRWPVVSRIPSFEQGQWQSALRRDDRYRGLAPSPSRGVHATGGWEVEEQEEEVWEDNIFDEGGALHGAEVCLWLPRRAARCCFAAVGRLRHYLDRRGWCVMICPPLDSASDSEGYNSGRDTDNSARGEGEGRRCVSGGSGLLGGCPESRAQVCRPLLSSSPTTHCVRWQLQRTGAARLPCFARDDDRWSSNSEGEWQETNDAVTSPLSSLRLSPSAQLSPGATVAVRRRELGEGGDERRRQIEAASTDFMVRSAPCWLLPCTIIASSLRRGGIACHHALSGTVAFYNVFASHRTSEMPASEAGVHSTGSRHALAGSSSPPPHLLEHTAAVASVSITPTRRTPTDAHSIRQPLLLDIACVGQCFVLLQYVALVVLTATVLLLTVFSFYRSRVAHVEDETACNCYSFEDRIRPDLSFSLICFLLNGVLATRYSVRAVRYERGGLLVVQVVVVALQVCRAVYFLLVVARRYTRAPSVSSPSISFPRLLWPPMALDIHGSGADGSGGEGSSVDDYPPPPVEPVLALTWVGVVVSVSFFIAASVLSPWVYASFGWRRYAQGIVQVSLSRVRKRLTVLRACVQLDGVITANAYLATVFLLDSWPDQRTLLLMTLAIFALHYVLIPTLRRSRHWWPLLCAAGVLVTMSGYYAAVIGGALQNDHRLRSISSSPWDSVCYTDRLRECLYAISHAYPISIFRDTSAADSARSFRHSYKQSERTRQQLPPAAARRRALPMGATHSVLRLNGNRGTSVGSGATSPWVRSAVSSGSAPPVQHVSNATDTYLPTYGAFPDYFRVQGCNATCFLAREESDNFFFERHIAGCCAEYGQCRLKDDYRTYAVLLLFVLMVFSSAVRVVLLAVAWRRWVEEDDVVIELFVQEHCHRHHGGCRRRRRHPRQGHGHHHRRAAAAAVAGGGSGTPSPSPRRSRAPHDATVPPMPLPSLSLQPTQNLAWDVEQYALWRQQQCAAESAV</sequence>
<reference evidence="4" key="1">
    <citation type="journal article" date="2021" name="Microbiol. Resour. Announc.">
        <title>LGAAP: Leishmaniinae Genome Assembly and Annotation Pipeline.</title>
        <authorList>
            <person name="Almutairi H."/>
            <person name="Urbaniak M.D."/>
            <person name="Bates M.D."/>
            <person name="Jariyapan N."/>
            <person name="Kwakye-Nuako G."/>
            <person name="Thomaz-Soccol V."/>
            <person name="Al-Salem W.S."/>
            <person name="Dillon R.J."/>
            <person name="Bates P.A."/>
            <person name="Gatherer D."/>
        </authorList>
    </citation>
    <scope>NUCLEOTIDE SEQUENCE [LARGE SCALE GENOMIC DNA]</scope>
</reference>
<feature type="region of interest" description="Disordered" evidence="1">
    <location>
        <begin position="1190"/>
        <end position="1245"/>
    </location>
</feature>